<evidence type="ECO:0000256" key="1">
    <source>
        <dbReference type="ARBA" id="ARBA00022801"/>
    </source>
</evidence>
<dbReference type="Proteomes" id="UP000748752">
    <property type="component" value="Unassembled WGS sequence"/>
</dbReference>
<sequence length="152" mass="17136">MAKPPSREQPATRAAGIVPVRFATADAADSDPRFLLLRAYNYWDFPKGELEPGEAPLAAALREAAEETSLDDFRLRWGEAYIETERYGRGKIARYYLAEAPAGDVELPVSQELGRPEHHEFRWATAEQARALLNQRLRRVLDWAVERLDAGG</sequence>
<keyword evidence="4" id="KW-1185">Reference proteome</keyword>
<evidence type="ECO:0000259" key="2">
    <source>
        <dbReference type="PROSITE" id="PS51462"/>
    </source>
</evidence>
<evidence type="ECO:0000313" key="4">
    <source>
        <dbReference type="Proteomes" id="UP000748752"/>
    </source>
</evidence>
<proteinExistence type="predicted"/>
<gene>
    <name evidence="3" type="ORF">CKO31_24405</name>
</gene>
<dbReference type="InterPro" id="IPR000086">
    <property type="entry name" value="NUDIX_hydrolase_dom"/>
</dbReference>
<dbReference type="EMBL" id="NRRV01000124">
    <property type="protein sequence ID" value="MBK1633818.1"/>
    <property type="molecule type" value="Genomic_DNA"/>
</dbReference>
<dbReference type="Gene3D" id="3.90.79.10">
    <property type="entry name" value="Nucleoside Triphosphate Pyrophosphohydrolase"/>
    <property type="match status" value="1"/>
</dbReference>
<comment type="caution">
    <text evidence="3">The sequence shown here is derived from an EMBL/GenBank/DDBJ whole genome shotgun (WGS) entry which is preliminary data.</text>
</comment>
<protein>
    <submittedName>
        <fullName evidence="3">NUDIX hydrolase</fullName>
    </submittedName>
</protein>
<name>A0ABS1CPR2_9GAMM</name>
<dbReference type="InterPro" id="IPR015797">
    <property type="entry name" value="NUDIX_hydrolase-like_dom_sf"/>
</dbReference>
<organism evidence="3 4">
    <name type="scientific">Thiohalocapsa halophila</name>
    <dbReference type="NCBI Taxonomy" id="69359"/>
    <lineage>
        <taxon>Bacteria</taxon>
        <taxon>Pseudomonadati</taxon>
        <taxon>Pseudomonadota</taxon>
        <taxon>Gammaproteobacteria</taxon>
        <taxon>Chromatiales</taxon>
        <taxon>Chromatiaceae</taxon>
        <taxon>Thiohalocapsa</taxon>
    </lineage>
</organism>
<dbReference type="RefSeq" id="WP_200243246.1">
    <property type="nucleotide sequence ID" value="NZ_NRRV01000124.1"/>
</dbReference>
<feature type="domain" description="Nudix hydrolase" evidence="2">
    <location>
        <begin position="10"/>
        <end position="146"/>
    </location>
</feature>
<evidence type="ECO:0000313" key="3">
    <source>
        <dbReference type="EMBL" id="MBK1633818.1"/>
    </source>
</evidence>
<dbReference type="GO" id="GO:0016787">
    <property type="term" value="F:hydrolase activity"/>
    <property type="evidence" value="ECO:0007669"/>
    <property type="project" value="UniProtKB-KW"/>
</dbReference>
<dbReference type="SUPFAM" id="SSF55811">
    <property type="entry name" value="Nudix"/>
    <property type="match status" value="1"/>
</dbReference>
<accession>A0ABS1CPR2</accession>
<dbReference type="PROSITE" id="PS51462">
    <property type="entry name" value="NUDIX"/>
    <property type="match status" value="1"/>
</dbReference>
<keyword evidence="1 3" id="KW-0378">Hydrolase</keyword>
<dbReference type="PANTHER" id="PTHR21340:SF0">
    <property type="entry name" value="BIS(5'-NUCLEOSYL)-TETRAPHOSPHATASE [ASYMMETRICAL]"/>
    <property type="match status" value="1"/>
</dbReference>
<reference evidence="3 4" key="1">
    <citation type="journal article" date="2020" name="Microorganisms">
        <title>Osmotic Adaptation and Compatible Solute Biosynthesis of Phototrophic Bacteria as Revealed from Genome Analyses.</title>
        <authorList>
            <person name="Imhoff J.F."/>
            <person name="Rahn T."/>
            <person name="Kunzel S."/>
            <person name="Keller A."/>
            <person name="Neulinger S.C."/>
        </authorList>
    </citation>
    <scope>NUCLEOTIDE SEQUENCE [LARGE SCALE GENOMIC DNA]</scope>
    <source>
        <strain evidence="3 4">DSM 6210</strain>
    </source>
</reference>
<dbReference type="Pfam" id="PF00293">
    <property type="entry name" value="NUDIX"/>
    <property type="match status" value="1"/>
</dbReference>
<dbReference type="InterPro" id="IPR051325">
    <property type="entry name" value="Nudix_hydrolase_domain"/>
</dbReference>
<dbReference type="PANTHER" id="PTHR21340">
    <property type="entry name" value="DIADENOSINE 5,5-P1,P4-TETRAPHOSPHATE PYROPHOSPHOHYDROLASE MUTT"/>
    <property type="match status" value="1"/>
</dbReference>